<evidence type="ECO:0008006" key="3">
    <source>
        <dbReference type="Google" id="ProtNLM"/>
    </source>
</evidence>
<evidence type="ECO:0000313" key="2">
    <source>
        <dbReference type="Proteomes" id="UP000823749"/>
    </source>
</evidence>
<keyword evidence="2" id="KW-1185">Reference proteome</keyword>
<sequence>MVVEDKVDCGCPIHRTHGLPCAHEIAPFKNRGEPIPLSLIDDHWKILTLEKRKVDGAILKIMNANWNFFMGKMVGQNVMTHIHWMKTLKPILNPSTTSLSLTQQKV</sequence>
<reference evidence="1" key="1">
    <citation type="submission" date="2020-08" db="EMBL/GenBank/DDBJ databases">
        <title>Plant Genome Project.</title>
        <authorList>
            <person name="Zhang R.-G."/>
        </authorList>
    </citation>
    <scope>NUCLEOTIDE SEQUENCE</scope>
    <source>
        <strain evidence="1">WSP0</strain>
        <tissue evidence="1">Leaf</tissue>
    </source>
</reference>
<dbReference type="AlphaFoldDB" id="A0AAV6LD15"/>
<proteinExistence type="predicted"/>
<gene>
    <name evidence="1" type="ORF">RHGRI_005373</name>
</gene>
<accession>A0AAV6LD15</accession>
<protein>
    <recommendedName>
        <fullName evidence="3">SWIM-type domain-containing protein</fullName>
    </recommendedName>
</protein>
<comment type="caution">
    <text evidence="1">The sequence shown here is derived from an EMBL/GenBank/DDBJ whole genome shotgun (WGS) entry which is preliminary data.</text>
</comment>
<dbReference type="EMBL" id="JACTNZ010000002">
    <property type="protein sequence ID" value="KAG5562621.1"/>
    <property type="molecule type" value="Genomic_DNA"/>
</dbReference>
<name>A0AAV6LD15_9ERIC</name>
<dbReference type="Proteomes" id="UP000823749">
    <property type="component" value="Chromosome 2"/>
</dbReference>
<organism evidence="1 2">
    <name type="scientific">Rhododendron griersonianum</name>
    <dbReference type="NCBI Taxonomy" id="479676"/>
    <lineage>
        <taxon>Eukaryota</taxon>
        <taxon>Viridiplantae</taxon>
        <taxon>Streptophyta</taxon>
        <taxon>Embryophyta</taxon>
        <taxon>Tracheophyta</taxon>
        <taxon>Spermatophyta</taxon>
        <taxon>Magnoliopsida</taxon>
        <taxon>eudicotyledons</taxon>
        <taxon>Gunneridae</taxon>
        <taxon>Pentapetalae</taxon>
        <taxon>asterids</taxon>
        <taxon>Ericales</taxon>
        <taxon>Ericaceae</taxon>
        <taxon>Ericoideae</taxon>
        <taxon>Rhodoreae</taxon>
        <taxon>Rhododendron</taxon>
    </lineage>
</organism>
<evidence type="ECO:0000313" key="1">
    <source>
        <dbReference type="EMBL" id="KAG5562621.1"/>
    </source>
</evidence>